<name>A0ABT6Q521_9PROT</name>
<dbReference type="InterPro" id="IPR028098">
    <property type="entry name" value="Glyco_trans_4-like_N"/>
</dbReference>
<evidence type="ECO:0000313" key="4">
    <source>
        <dbReference type="EMBL" id="MDI2091574.1"/>
    </source>
</evidence>
<feature type="domain" description="Glycosyl transferase family 1" evidence="2">
    <location>
        <begin position="175"/>
        <end position="337"/>
    </location>
</feature>
<dbReference type="RefSeq" id="WP_281448663.1">
    <property type="nucleotide sequence ID" value="NZ_JASBAO010000001.1"/>
</dbReference>
<protein>
    <submittedName>
        <fullName evidence="4">Glycosyltransferase family 4 protein</fullName>
        <ecNumber evidence="4">2.4.-.-</ecNumber>
    </submittedName>
</protein>
<dbReference type="CDD" id="cd03801">
    <property type="entry name" value="GT4_PimA-like"/>
    <property type="match status" value="1"/>
</dbReference>
<dbReference type="EMBL" id="JASBAO010000001">
    <property type="protein sequence ID" value="MDI2091574.1"/>
    <property type="molecule type" value="Genomic_DNA"/>
</dbReference>
<dbReference type="PANTHER" id="PTHR46401:SF2">
    <property type="entry name" value="GLYCOSYLTRANSFERASE WBBK-RELATED"/>
    <property type="match status" value="1"/>
</dbReference>
<keyword evidence="4" id="KW-0328">Glycosyltransferase</keyword>
<comment type="caution">
    <text evidence="4">The sequence shown here is derived from an EMBL/GenBank/DDBJ whole genome shotgun (WGS) entry which is preliminary data.</text>
</comment>
<keyword evidence="5" id="KW-1185">Reference proteome</keyword>
<evidence type="ECO:0000259" key="2">
    <source>
        <dbReference type="Pfam" id="PF00534"/>
    </source>
</evidence>
<proteinExistence type="predicted"/>
<dbReference type="InterPro" id="IPR001296">
    <property type="entry name" value="Glyco_trans_1"/>
</dbReference>
<sequence>MTKPSSNIMTVLPPKEGFSQDCAGAIGLLVRRLAKPNDLIVGQSTASPPFKGLRYLEISLGWRRFLGKNRAYLYGIIRYIKQYQPVMVEIHNRPEIALSIAKKFPDIVVSLTLHNDPVGMRRAKIAAERQLLLQKLHVVTVSEFLKQRFLSDNVRGEVTVLSNSIDLRAVPSYIPIDHREKTILFVGRMVADKGADLFIQICQRILLIDPSWKIEMIGADRFFKNSQETSFIKQLRHQIKNDQVVMRGYLPHDEVLKRMATVKVIIIPSRWPEPFGMTALEAMACGTPLLVSSRGALPQIVGNAALIIDPEQIEDCVQQLLRLIQDKVLQEYLSQQALMQVQRYNVSDALAVLTSFRKQICPLLKAGIQIQEDH</sequence>
<reference evidence="4" key="1">
    <citation type="submission" date="2023-05" db="EMBL/GenBank/DDBJ databases">
        <title>Whole genome sequence of Commensalibacter sp.</title>
        <authorList>
            <person name="Charoenyingcharoen P."/>
            <person name="Yukphan P."/>
        </authorList>
    </citation>
    <scope>NUCLEOTIDE SEQUENCE</scope>
    <source>
        <strain evidence="4">TBRC 16381</strain>
    </source>
</reference>
<accession>A0ABT6Q521</accession>
<feature type="domain" description="Glycosyltransferase subfamily 4-like N-terminal" evidence="3">
    <location>
        <begin position="58"/>
        <end position="167"/>
    </location>
</feature>
<dbReference type="SUPFAM" id="SSF53756">
    <property type="entry name" value="UDP-Glycosyltransferase/glycogen phosphorylase"/>
    <property type="match status" value="1"/>
</dbReference>
<evidence type="ECO:0000259" key="3">
    <source>
        <dbReference type="Pfam" id="PF13439"/>
    </source>
</evidence>
<dbReference type="Pfam" id="PF00534">
    <property type="entry name" value="Glycos_transf_1"/>
    <property type="match status" value="1"/>
</dbReference>
<dbReference type="EC" id="2.4.-.-" evidence="4"/>
<evidence type="ECO:0000313" key="5">
    <source>
        <dbReference type="Proteomes" id="UP001431634"/>
    </source>
</evidence>
<dbReference type="Pfam" id="PF13439">
    <property type="entry name" value="Glyco_transf_4"/>
    <property type="match status" value="1"/>
</dbReference>
<dbReference type="GO" id="GO:0016757">
    <property type="term" value="F:glycosyltransferase activity"/>
    <property type="evidence" value="ECO:0007669"/>
    <property type="project" value="UniProtKB-KW"/>
</dbReference>
<evidence type="ECO:0000256" key="1">
    <source>
        <dbReference type="ARBA" id="ARBA00022679"/>
    </source>
</evidence>
<dbReference type="PANTHER" id="PTHR46401">
    <property type="entry name" value="GLYCOSYLTRANSFERASE WBBK-RELATED"/>
    <property type="match status" value="1"/>
</dbReference>
<keyword evidence="1 4" id="KW-0808">Transferase</keyword>
<organism evidence="4 5">
    <name type="scientific">Commensalibacter oyaizuii</name>
    <dbReference type="NCBI Taxonomy" id="3043873"/>
    <lineage>
        <taxon>Bacteria</taxon>
        <taxon>Pseudomonadati</taxon>
        <taxon>Pseudomonadota</taxon>
        <taxon>Alphaproteobacteria</taxon>
        <taxon>Acetobacterales</taxon>
        <taxon>Acetobacteraceae</taxon>
    </lineage>
</organism>
<dbReference type="Proteomes" id="UP001431634">
    <property type="component" value="Unassembled WGS sequence"/>
</dbReference>
<dbReference type="Gene3D" id="3.40.50.2000">
    <property type="entry name" value="Glycogen Phosphorylase B"/>
    <property type="match status" value="2"/>
</dbReference>
<gene>
    <name evidence="4" type="ORF">QJV27_09385</name>
</gene>